<dbReference type="SMART" id="SM00729">
    <property type="entry name" value="Elp3"/>
    <property type="match status" value="1"/>
</dbReference>
<protein>
    <recommendedName>
        <fullName evidence="2">GTP 3',8-cyclase</fullName>
        <ecNumber evidence="2">4.1.99.22</ecNumber>
    </recommendedName>
</protein>
<evidence type="ECO:0000256" key="6">
    <source>
        <dbReference type="ARBA" id="ARBA00022741"/>
    </source>
</evidence>
<evidence type="ECO:0000256" key="10">
    <source>
        <dbReference type="ARBA" id="ARBA00023150"/>
    </source>
</evidence>
<dbReference type="InterPro" id="IPR058240">
    <property type="entry name" value="rSAM_sf"/>
</dbReference>
<proteinExistence type="inferred from homology"/>
<evidence type="ECO:0000256" key="7">
    <source>
        <dbReference type="ARBA" id="ARBA00023004"/>
    </source>
</evidence>
<sequence>MSALVDGFGRTVRYLRISVTDRCDFRCVYCMAEEMTFLPRAQLLTLEEIATLSQAFVELGVEKIRLTGGEPLVRQGVLTLVQKLGELEGLRELAMTTNGSGLVKHADALRQGGLDRLNISLDSLKPERFKALTRTGDLSQVIAGIRAARQAGFTSIKLNAVLLKGRNDDEILDLVSFARDEEVDISFIEEMSLGTISEHNRGETYLSSDAVRETIEQHHQLLPTTETSLGPSRYYRMPGSASRIGFISPHSHNFCDACNRVRVTAEGRLLLCLGNEDSVDLRAIMRRYPGDTHRLKATIVAAVTKKPERHYFTTDGEVQILRFMNATGG</sequence>
<dbReference type="Gene3D" id="3.20.20.70">
    <property type="entry name" value="Aldolase class I"/>
    <property type="match status" value="1"/>
</dbReference>
<dbReference type="GO" id="GO:0061799">
    <property type="term" value="F:cyclic pyranopterin monophosphate synthase activity"/>
    <property type="evidence" value="ECO:0007669"/>
    <property type="project" value="TreeGrafter"/>
</dbReference>
<dbReference type="PANTHER" id="PTHR22960">
    <property type="entry name" value="MOLYBDOPTERIN COFACTOR SYNTHESIS PROTEIN A"/>
    <property type="match status" value="1"/>
</dbReference>
<dbReference type="HAMAP" id="MF_01225_B">
    <property type="entry name" value="MoaA_B"/>
    <property type="match status" value="1"/>
</dbReference>
<keyword evidence="8" id="KW-0411">Iron-sulfur</keyword>
<dbReference type="PROSITE" id="PS51918">
    <property type="entry name" value="RADICAL_SAM"/>
    <property type="match status" value="1"/>
</dbReference>
<dbReference type="Pfam" id="PF06463">
    <property type="entry name" value="Mob_synth_C"/>
    <property type="match status" value="1"/>
</dbReference>
<keyword evidence="7" id="KW-0408">Iron</keyword>
<evidence type="ECO:0000256" key="4">
    <source>
        <dbReference type="ARBA" id="ARBA00022691"/>
    </source>
</evidence>
<comment type="caution">
    <text evidence="14">The sequence shown here is derived from an EMBL/GenBank/DDBJ whole genome shotgun (WGS) entry which is preliminary data.</text>
</comment>
<dbReference type="GO" id="GO:0051539">
    <property type="term" value="F:4 iron, 4 sulfur cluster binding"/>
    <property type="evidence" value="ECO:0007669"/>
    <property type="project" value="UniProtKB-KW"/>
</dbReference>
<keyword evidence="11" id="KW-0456">Lyase</keyword>
<dbReference type="InterPro" id="IPR007197">
    <property type="entry name" value="rSAM"/>
</dbReference>
<evidence type="ECO:0000256" key="12">
    <source>
        <dbReference type="ARBA" id="ARBA00048697"/>
    </source>
</evidence>
<dbReference type="EMBL" id="LAZR01000013">
    <property type="protein sequence ID" value="KKO07164.1"/>
    <property type="molecule type" value="Genomic_DNA"/>
</dbReference>
<dbReference type="InterPro" id="IPR013785">
    <property type="entry name" value="Aldolase_TIM"/>
</dbReference>
<reference evidence="14" key="1">
    <citation type="journal article" date="2015" name="Nature">
        <title>Complex archaea that bridge the gap between prokaryotes and eukaryotes.</title>
        <authorList>
            <person name="Spang A."/>
            <person name="Saw J.H."/>
            <person name="Jorgensen S.L."/>
            <person name="Zaremba-Niedzwiedzka K."/>
            <person name="Martijn J."/>
            <person name="Lind A.E."/>
            <person name="van Eijk R."/>
            <person name="Schleper C."/>
            <person name="Guy L."/>
            <person name="Ettema T.J."/>
        </authorList>
    </citation>
    <scope>NUCLEOTIDE SEQUENCE</scope>
</reference>
<accession>A0A0F9YQW4</accession>
<dbReference type="CDD" id="cd01335">
    <property type="entry name" value="Radical_SAM"/>
    <property type="match status" value="1"/>
</dbReference>
<dbReference type="SFLD" id="SFLDG01067">
    <property type="entry name" value="SPASM/twitch_domain_containing"/>
    <property type="match status" value="1"/>
</dbReference>
<dbReference type="AlphaFoldDB" id="A0A0F9YQW4"/>
<dbReference type="NCBIfam" id="NF001199">
    <property type="entry name" value="PRK00164.2-1"/>
    <property type="match status" value="1"/>
</dbReference>
<dbReference type="GO" id="GO:0005525">
    <property type="term" value="F:GTP binding"/>
    <property type="evidence" value="ECO:0007669"/>
    <property type="project" value="UniProtKB-KW"/>
</dbReference>
<gene>
    <name evidence="14" type="ORF">LCGC14_0057320</name>
</gene>
<dbReference type="SFLD" id="SFLDG01386">
    <property type="entry name" value="main_SPASM_domain-containing"/>
    <property type="match status" value="1"/>
</dbReference>
<evidence type="ECO:0000256" key="9">
    <source>
        <dbReference type="ARBA" id="ARBA00023134"/>
    </source>
</evidence>
<evidence type="ECO:0000256" key="1">
    <source>
        <dbReference type="ARBA" id="ARBA00001966"/>
    </source>
</evidence>
<evidence type="ECO:0000259" key="13">
    <source>
        <dbReference type="PROSITE" id="PS51918"/>
    </source>
</evidence>
<dbReference type="SUPFAM" id="SSF102114">
    <property type="entry name" value="Radical SAM enzymes"/>
    <property type="match status" value="1"/>
</dbReference>
<keyword evidence="3" id="KW-0004">4Fe-4S</keyword>
<keyword evidence="4" id="KW-0949">S-adenosyl-L-methionine</keyword>
<dbReference type="UniPathway" id="UPA00344"/>
<evidence type="ECO:0000256" key="11">
    <source>
        <dbReference type="ARBA" id="ARBA00023239"/>
    </source>
</evidence>
<dbReference type="CDD" id="cd21117">
    <property type="entry name" value="Twitch_MoaA"/>
    <property type="match status" value="1"/>
</dbReference>
<feature type="domain" description="Radical SAM core" evidence="13">
    <location>
        <begin position="7"/>
        <end position="224"/>
    </location>
</feature>
<evidence type="ECO:0000313" key="14">
    <source>
        <dbReference type="EMBL" id="KKO07164.1"/>
    </source>
</evidence>
<dbReference type="SFLD" id="SFLDS00029">
    <property type="entry name" value="Radical_SAM"/>
    <property type="match status" value="1"/>
</dbReference>
<dbReference type="GO" id="GO:0046872">
    <property type="term" value="F:metal ion binding"/>
    <property type="evidence" value="ECO:0007669"/>
    <property type="project" value="UniProtKB-KW"/>
</dbReference>
<comment type="catalytic activity">
    <reaction evidence="12">
        <text>GTP + AH2 + S-adenosyl-L-methionine = (8S)-3',8-cyclo-7,8-dihydroguanosine 5'-triphosphate + 5'-deoxyadenosine + L-methionine + A + H(+)</text>
        <dbReference type="Rhea" id="RHEA:49576"/>
        <dbReference type="ChEBI" id="CHEBI:13193"/>
        <dbReference type="ChEBI" id="CHEBI:15378"/>
        <dbReference type="ChEBI" id="CHEBI:17319"/>
        <dbReference type="ChEBI" id="CHEBI:17499"/>
        <dbReference type="ChEBI" id="CHEBI:37565"/>
        <dbReference type="ChEBI" id="CHEBI:57844"/>
        <dbReference type="ChEBI" id="CHEBI:59789"/>
        <dbReference type="ChEBI" id="CHEBI:131766"/>
        <dbReference type="EC" id="4.1.99.22"/>
    </reaction>
</comment>
<dbReference type="PROSITE" id="PS01305">
    <property type="entry name" value="MOAA_NIFB_PQQE"/>
    <property type="match status" value="1"/>
</dbReference>
<evidence type="ECO:0000256" key="8">
    <source>
        <dbReference type="ARBA" id="ARBA00023014"/>
    </source>
</evidence>
<dbReference type="EC" id="4.1.99.22" evidence="2"/>
<dbReference type="InterPro" id="IPR013483">
    <property type="entry name" value="MoaA"/>
</dbReference>
<dbReference type="GO" id="GO:0006777">
    <property type="term" value="P:Mo-molybdopterin cofactor biosynthetic process"/>
    <property type="evidence" value="ECO:0007669"/>
    <property type="project" value="UniProtKB-KW"/>
</dbReference>
<keyword evidence="9" id="KW-0342">GTP-binding</keyword>
<keyword evidence="6" id="KW-0547">Nucleotide-binding</keyword>
<dbReference type="NCBIfam" id="TIGR02666">
    <property type="entry name" value="moaA"/>
    <property type="match status" value="1"/>
</dbReference>
<evidence type="ECO:0000256" key="2">
    <source>
        <dbReference type="ARBA" id="ARBA00012167"/>
    </source>
</evidence>
<keyword evidence="5" id="KW-0479">Metal-binding</keyword>
<keyword evidence="10" id="KW-0501">Molybdenum cofactor biosynthesis</keyword>
<dbReference type="Pfam" id="PF04055">
    <property type="entry name" value="Radical_SAM"/>
    <property type="match status" value="1"/>
</dbReference>
<organism evidence="14">
    <name type="scientific">marine sediment metagenome</name>
    <dbReference type="NCBI Taxonomy" id="412755"/>
    <lineage>
        <taxon>unclassified sequences</taxon>
        <taxon>metagenomes</taxon>
        <taxon>ecological metagenomes</taxon>
    </lineage>
</organism>
<dbReference type="SFLD" id="SFLDG01383">
    <property type="entry name" value="cyclic_pyranopterin_phosphate"/>
    <property type="match status" value="1"/>
</dbReference>
<evidence type="ECO:0000256" key="3">
    <source>
        <dbReference type="ARBA" id="ARBA00022485"/>
    </source>
</evidence>
<dbReference type="InterPro" id="IPR050105">
    <property type="entry name" value="MoCo_biosynth_MoaA/MoaC"/>
</dbReference>
<dbReference type="InterPro" id="IPR000385">
    <property type="entry name" value="MoaA_NifB_PqqE_Fe-S-bd_CS"/>
</dbReference>
<dbReference type="GO" id="GO:0061798">
    <property type="term" value="F:GTP 3',8'-cyclase activity"/>
    <property type="evidence" value="ECO:0007669"/>
    <property type="project" value="UniProtKB-EC"/>
</dbReference>
<dbReference type="InterPro" id="IPR040064">
    <property type="entry name" value="MoaA-like"/>
</dbReference>
<dbReference type="InterPro" id="IPR006638">
    <property type="entry name" value="Elp3/MiaA/NifB-like_rSAM"/>
</dbReference>
<dbReference type="PANTHER" id="PTHR22960:SF0">
    <property type="entry name" value="MOLYBDENUM COFACTOR BIOSYNTHESIS PROTEIN 1"/>
    <property type="match status" value="1"/>
</dbReference>
<dbReference type="InterPro" id="IPR010505">
    <property type="entry name" value="MoaA_twitch"/>
</dbReference>
<evidence type="ECO:0000256" key="5">
    <source>
        <dbReference type="ARBA" id="ARBA00022723"/>
    </source>
</evidence>
<name>A0A0F9YQW4_9ZZZZ</name>
<comment type="cofactor">
    <cofactor evidence="1">
        <name>[4Fe-4S] cluster</name>
        <dbReference type="ChEBI" id="CHEBI:49883"/>
    </cofactor>
</comment>